<evidence type="ECO:0000313" key="1">
    <source>
        <dbReference type="EMBL" id="KAK8877683.1"/>
    </source>
</evidence>
<sequence length="63" mass="7034">MEAILWSKWNPHWKQSVADEMEYPHAFDKDSIGGRLLGESEPPTNKIVGLAVETAVISRNLGL</sequence>
<evidence type="ECO:0000313" key="2">
    <source>
        <dbReference type="Proteomes" id="UP001390339"/>
    </source>
</evidence>
<protein>
    <submittedName>
        <fullName evidence="1">Uncharacterized protein</fullName>
    </submittedName>
</protein>
<gene>
    <name evidence="1" type="ORF">PGQ11_002629</name>
</gene>
<proteinExistence type="predicted"/>
<reference evidence="1 2" key="1">
    <citation type="journal article" date="2024" name="IMA Fungus">
        <title>Apiospora arundinis, a panoply of carbohydrate-active enzymes and secondary metabolites.</title>
        <authorList>
            <person name="Sorensen T."/>
            <person name="Petersen C."/>
            <person name="Muurmann A.T."/>
            <person name="Christiansen J.V."/>
            <person name="Brundto M.L."/>
            <person name="Overgaard C.K."/>
            <person name="Boysen A.T."/>
            <person name="Wollenberg R.D."/>
            <person name="Larsen T.O."/>
            <person name="Sorensen J.L."/>
            <person name="Nielsen K.L."/>
            <person name="Sondergaard T.E."/>
        </authorList>
    </citation>
    <scope>NUCLEOTIDE SEQUENCE [LARGE SCALE GENOMIC DNA]</scope>
    <source>
        <strain evidence="1 2">AAU 773</strain>
    </source>
</reference>
<dbReference type="Proteomes" id="UP001390339">
    <property type="component" value="Unassembled WGS sequence"/>
</dbReference>
<dbReference type="EMBL" id="JAPCWZ010000002">
    <property type="protein sequence ID" value="KAK8877683.1"/>
    <property type="molecule type" value="Genomic_DNA"/>
</dbReference>
<comment type="caution">
    <text evidence="1">The sequence shown here is derived from an EMBL/GenBank/DDBJ whole genome shotgun (WGS) entry which is preliminary data.</text>
</comment>
<keyword evidence="2" id="KW-1185">Reference proteome</keyword>
<accession>A0ABR2JJB2</accession>
<organism evidence="1 2">
    <name type="scientific">Apiospora arundinis</name>
    <dbReference type="NCBI Taxonomy" id="335852"/>
    <lineage>
        <taxon>Eukaryota</taxon>
        <taxon>Fungi</taxon>
        <taxon>Dikarya</taxon>
        <taxon>Ascomycota</taxon>
        <taxon>Pezizomycotina</taxon>
        <taxon>Sordariomycetes</taxon>
        <taxon>Xylariomycetidae</taxon>
        <taxon>Amphisphaeriales</taxon>
        <taxon>Apiosporaceae</taxon>
        <taxon>Apiospora</taxon>
    </lineage>
</organism>
<name>A0ABR2JJB2_9PEZI</name>